<dbReference type="InterPro" id="IPR039424">
    <property type="entry name" value="SBP_5"/>
</dbReference>
<comment type="caution">
    <text evidence="3">The sequence shown here is derived from an EMBL/GenBank/DDBJ whole genome shotgun (WGS) entry which is preliminary data.</text>
</comment>
<evidence type="ECO:0000313" key="4">
    <source>
        <dbReference type="Proteomes" id="UP000230842"/>
    </source>
</evidence>
<feature type="domain" description="Solute-binding protein family 5" evidence="2">
    <location>
        <begin position="85"/>
        <end position="464"/>
    </location>
</feature>
<dbReference type="SUPFAM" id="SSF53850">
    <property type="entry name" value="Periplasmic binding protein-like II"/>
    <property type="match status" value="1"/>
</dbReference>
<evidence type="ECO:0000259" key="2">
    <source>
        <dbReference type="Pfam" id="PF00496"/>
    </source>
</evidence>
<protein>
    <submittedName>
        <fullName evidence="3">Oligopeptide transport system substrate-binding protein</fullName>
    </submittedName>
</protein>
<dbReference type="Pfam" id="PF00496">
    <property type="entry name" value="SBP_bac_5"/>
    <property type="match status" value="1"/>
</dbReference>
<dbReference type="PROSITE" id="PS51257">
    <property type="entry name" value="PROKAR_LIPOPROTEIN"/>
    <property type="match status" value="1"/>
</dbReference>
<evidence type="ECO:0000256" key="1">
    <source>
        <dbReference type="SAM" id="SignalP"/>
    </source>
</evidence>
<feature type="chain" id="PRO_5038858852" evidence="1">
    <location>
        <begin position="25"/>
        <end position="541"/>
    </location>
</feature>
<dbReference type="GO" id="GO:0043190">
    <property type="term" value="C:ATP-binding cassette (ABC) transporter complex"/>
    <property type="evidence" value="ECO:0007669"/>
    <property type="project" value="InterPro"/>
</dbReference>
<dbReference type="Gene3D" id="3.40.190.10">
    <property type="entry name" value="Periplasmic binding protein-like II"/>
    <property type="match status" value="1"/>
</dbReference>
<reference evidence="3 4" key="1">
    <citation type="submission" date="2017-11" db="EMBL/GenBank/DDBJ databases">
        <title>Genomic Encyclopedia of Archaeal and Bacterial Type Strains, Phase II (KMG-II): From Individual Species to Whole Genera.</title>
        <authorList>
            <person name="Goeker M."/>
        </authorList>
    </citation>
    <scope>NUCLEOTIDE SEQUENCE [LARGE SCALE GENOMIC DNA]</scope>
    <source>
        <strain evidence="3 4">DSM 27763</strain>
    </source>
</reference>
<proteinExistence type="predicted"/>
<keyword evidence="1" id="KW-0732">Signal</keyword>
<dbReference type="GO" id="GO:1904680">
    <property type="term" value="F:peptide transmembrane transporter activity"/>
    <property type="evidence" value="ECO:0007669"/>
    <property type="project" value="TreeGrafter"/>
</dbReference>
<dbReference type="PANTHER" id="PTHR30290">
    <property type="entry name" value="PERIPLASMIC BINDING COMPONENT OF ABC TRANSPORTER"/>
    <property type="match status" value="1"/>
</dbReference>
<organism evidence="3 4">
    <name type="scientific">Mumia flava</name>
    <dbReference type="NCBI Taxonomy" id="1348852"/>
    <lineage>
        <taxon>Bacteria</taxon>
        <taxon>Bacillati</taxon>
        <taxon>Actinomycetota</taxon>
        <taxon>Actinomycetes</taxon>
        <taxon>Propionibacteriales</taxon>
        <taxon>Nocardioidaceae</taxon>
        <taxon>Mumia</taxon>
    </lineage>
</organism>
<dbReference type="AlphaFoldDB" id="A0A0B2B2K3"/>
<dbReference type="PANTHER" id="PTHR30290:SF83">
    <property type="entry name" value="ABC TRANSPORTER SUBSTRATE-BINDING PROTEIN"/>
    <property type="match status" value="1"/>
</dbReference>
<dbReference type="EMBL" id="PGEZ01000002">
    <property type="protein sequence ID" value="PJJ54151.1"/>
    <property type="molecule type" value="Genomic_DNA"/>
</dbReference>
<dbReference type="CDD" id="cd00995">
    <property type="entry name" value="PBP2_NikA_DppA_OppA_like"/>
    <property type="match status" value="1"/>
</dbReference>
<sequence length="541" mass="58936">MRLSRRTRLAGVALLAAVGLTLTACGGGGSDDDTASTDAVITVDGSEPQNPLVPSMTNETGGGNVIDMIFAGLVTYEADGSSTLEVAESIESDDNKTWTVTLKDWSFSDGTPVTASSFVDAWNQGALSTNAHLNSYFYYPIQGFEEVQAENPKVDTMSGLEVVDDKTFTITLNQPESDFPARLGYSAFYPLPEAAFEDLQAYGENPVGNGPYMMDGEGAWQHDVQIALVPNEDYDGARQAQNAGLTFKFYTNLDAAYVDVQSGNLDVLKTVPDAYLTTFQDDNQVQPFSEPGSVFQSFTFAASMPGFGDDEEGHLRREAISMAIDRAEITEKIFADTRTPAVDFSSPLMPGFTEEIEGNEVVEFNPDEAKKLWAEADAIKPYNGTFQLAYNGDGGHEAWVEAVTNQISNNLGIKAEGKAYPTFDELRTDVTDRTIDIAFRTGWQPDYPSIFNYLAPLYGTGAGSNDGDYSNAEFDDLMSQASAAESDEEREQIYADAQAILMEDLPAIPLWYSNIAAVAADGVNDVEFNWQNLPEYQLLTK</sequence>
<dbReference type="Proteomes" id="UP000230842">
    <property type="component" value="Unassembled WGS sequence"/>
</dbReference>
<dbReference type="InterPro" id="IPR030678">
    <property type="entry name" value="Peptide/Ni-bd"/>
</dbReference>
<dbReference type="Gene3D" id="3.10.105.10">
    <property type="entry name" value="Dipeptide-binding Protein, Domain 3"/>
    <property type="match status" value="1"/>
</dbReference>
<dbReference type="InterPro" id="IPR000914">
    <property type="entry name" value="SBP_5_dom"/>
</dbReference>
<dbReference type="GO" id="GO:0015833">
    <property type="term" value="P:peptide transport"/>
    <property type="evidence" value="ECO:0007669"/>
    <property type="project" value="TreeGrafter"/>
</dbReference>
<keyword evidence="4" id="KW-1185">Reference proteome</keyword>
<feature type="signal peptide" evidence="1">
    <location>
        <begin position="1"/>
        <end position="24"/>
    </location>
</feature>
<gene>
    <name evidence="3" type="ORF">CLV56_3655</name>
</gene>
<name>A0A0B2B2K3_9ACTN</name>
<dbReference type="GO" id="GO:0042597">
    <property type="term" value="C:periplasmic space"/>
    <property type="evidence" value="ECO:0007669"/>
    <property type="project" value="UniProtKB-ARBA"/>
</dbReference>
<dbReference type="RefSeq" id="WP_039369041.1">
    <property type="nucleotide sequence ID" value="NZ_PGEZ01000002.1"/>
</dbReference>
<dbReference type="Gene3D" id="3.90.76.10">
    <property type="entry name" value="Dipeptide-binding Protein, Domain 1"/>
    <property type="match status" value="1"/>
</dbReference>
<accession>A0A0B2B2K3</accession>
<dbReference type="PIRSF" id="PIRSF002741">
    <property type="entry name" value="MppA"/>
    <property type="match status" value="1"/>
</dbReference>
<evidence type="ECO:0000313" key="3">
    <source>
        <dbReference type="EMBL" id="PJJ54151.1"/>
    </source>
</evidence>
<dbReference type="OrthoDB" id="9046151at2"/>